<name>A0A845URW2_9GAMM</name>
<sequence>MNYYYPGSYPMQPARPQRGYYEMARIGAVAGFCGTGARNLYRLQNGDISRADAALDTLRGSATAGLAAGAASLVASQFRSPVASFVAGIATGTAVVYGLERAMVKGDAG</sequence>
<protein>
    <submittedName>
        <fullName evidence="1">Uncharacterized protein</fullName>
    </submittedName>
</protein>
<dbReference type="RefSeq" id="WP_164209176.1">
    <property type="nucleotide sequence ID" value="NZ_JAAGSC010000023.1"/>
</dbReference>
<dbReference type="AlphaFoldDB" id="A0A845URW2"/>
<accession>A0A845URW2</accession>
<gene>
    <name evidence="1" type="ORF">G3I74_00990</name>
</gene>
<dbReference type="EMBL" id="JAAGSC010000023">
    <property type="protein sequence ID" value="NDY94307.1"/>
    <property type="molecule type" value="Genomic_DNA"/>
</dbReference>
<evidence type="ECO:0000313" key="1">
    <source>
        <dbReference type="EMBL" id="NDY94307.1"/>
    </source>
</evidence>
<organism evidence="1 2">
    <name type="scientific">Wenzhouxiangella limi</name>
    <dbReference type="NCBI Taxonomy" id="2707351"/>
    <lineage>
        <taxon>Bacteria</taxon>
        <taxon>Pseudomonadati</taxon>
        <taxon>Pseudomonadota</taxon>
        <taxon>Gammaproteobacteria</taxon>
        <taxon>Chromatiales</taxon>
        <taxon>Wenzhouxiangellaceae</taxon>
        <taxon>Wenzhouxiangella</taxon>
    </lineage>
</organism>
<dbReference type="Proteomes" id="UP000484885">
    <property type="component" value="Unassembled WGS sequence"/>
</dbReference>
<dbReference type="Pfam" id="PF26373">
    <property type="entry name" value="MamC"/>
    <property type="match status" value="1"/>
</dbReference>
<evidence type="ECO:0000313" key="2">
    <source>
        <dbReference type="Proteomes" id="UP000484885"/>
    </source>
</evidence>
<proteinExistence type="predicted"/>
<reference evidence="1 2" key="1">
    <citation type="submission" date="2020-02" db="EMBL/GenBank/DDBJ databases">
        <authorList>
            <person name="Zhang X.-Y."/>
        </authorList>
    </citation>
    <scope>NUCLEOTIDE SEQUENCE [LARGE SCALE GENOMIC DNA]</scope>
    <source>
        <strain evidence="1 2">C33</strain>
    </source>
</reference>
<comment type="caution">
    <text evidence="1">The sequence shown here is derived from an EMBL/GenBank/DDBJ whole genome shotgun (WGS) entry which is preliminary data.</text>
</comment>
<keyword evidence="2" id="KW-1185">Reference proteome</keyword>
<dbReference type="InterPro" id="IPR058956">
    <property type="entry name" value="MamC"/>
</dbReference>